<feature type="non-terminal residue" evidence="1">
    <location>
        <position position="1"/>
    </location>
</feature>
<accession>A0ACA9SV13</accession>
<evidence type="ECO:0000313" key="1">
    <source>
        <dbReference type="EMBL" id="CAG8849753.1"/>
    </source>
</evidence>
<organism evidence="1 2">
    <name type="scientific">Racocetra persica</name>
    <dbReference type="NCBI Taxonomy" id="160502"/>
    <lineage>
        <taxon>Eukaryota</taxon>
        <taxon>Fungi</taxon>
        <taxon>Fungi incertae sedis</taxon>
        <taxon>Mucoromycota</taxon>
        <taxon>Glomeromycotina</taxon>
        <taxon>Glomeromycetes</taxon>
        <taxon>Diversisporales</taxon>
        <taxon>Gigasporaceae</taxon>
        <taxon>Racocetra</taxon>
    </lineage>
</organism>
<evidence type="ECO:0000313" key="2">
    <source>
        <dbReference type="Proteomes" id="UP000789920"/>
    </source>
</evidence>
<protein>
    <submittedName>
        <fullName evidence="1">17_t:CDS:1</fullName>
    </submittedName>
</protein>
<gene>
    <name evidence="1" type="ORF">RPERSI_LOCUS35755</name>
</gene>
<feature type="non-terminal residue" evidence="1">
    <location>
        <position position="69"/>
    </location>
</feature>
<sequence length="69" mass="7745">VAWNKISANTIKNCWFHMKIISPHDEDGVLAVPPPSPPLIEDMEESLFVNPDDELATIELQQTIDTLCI</sequence>
<keyword evidence="2" id="KW-1185">Reference proteome</keyword>
<proteinExistence type="predicted"/>
<dbReference type="Proteomes" id="UP000789920">
    <property type="component" value="Unassembled WGS sequence"/>
</dbReference>
<name>A0ACA9SV13_9GLOM</name>
<reference evidence="1" key="1">
    <citation type="submission" date="2021-06" db="EMBL/GenBank/DDBJ databases">
        <authorList>
            <person name="Kallberg Y."/>
            <person name="Tangrot J."/>
            <person name="Rosling A."/>
        </authorList>
    </citation>
    <scope>NUCLEOTIDE SEQUENCE</scope>
    <source>
        <strain evidence="1">MA461A</strain>
    </source>
</reference>
<dbReference type="EMBL" id="CAJVQC010167204">
    <property type="protein sequence ID" value="CAG8849753.1"/>
    <property type="molecule type" value="Genomic_DNA"/>
</dbReference>
<comment type="caution">
    <text evidence="1">The sequence shown here is derived from an EMBL/GenBank/DDBJ whole genome shotgun (WGS) entry which is preliminary data.</text>
</comment>